<protein>
    <submittedName>
        <fullName evidence="1">Uncharacterized protein</fullName>
    </submittedName>
</protein>
<evidence type="ECO:0000313" key="1">
    <source>
        <dbReference type="EMBL" id="QHT07612.1"/>
    </source>
</evidence>
<accession>A0A6C0CTW7</accession>
<reference evidence="1" key="1">
    <citation type="journal article" date="2020" name="Nature">
        <title>Giant virus diversity and host interactions through global metagenomics.</title>
        <authorList>
            <person name="Schulz F."/>
            <person name="Roux S."/>
            <person name="Paez-Espino D."/>
            <person name="Jungbluth S."/>
            <person name="Walsh D.A."/>
            <person name="Denef V.J."/>
            <person name="McMahon K.D."/>
            <person name="Konstantinidis K.T."/>
            <person name="Eloe-Fadrosh E.A."/>
            <person name="Kyrpides N.C."/>
            <person name="Woyke T."/>
        </authorList>
    </citation>
    <scope>NUCLEOTIDE SEQUENCE</scope>
    <source>
        <strain evidence="1">GVMAG-M-3300021964-36</strain>
    </source>
</reference>
<organism evidence="1">
    <name type="scientific">viral metagenome</name>
    <dbReference type="NCBI Taxonomy" id="1070528"/>
    <lineage>
        <taxon>unclassified sequences</taxon>
        <taxon>metagenomes</taxon>
        <taxon>organismal metagenomes</taxon>
    </lineage>
</organism>
<dbReference type="AlphaFoldDB" id="A0A6C0CTW7"/>
<name>A0A6C0CTW7_9ZZZZ</name>
<proteinExistence type="predicted"/>
<dbReference type="EMBL" id="MN739483">
    <property type="protein sequence ID" value="QHT07612.1"/>
    <property type="molecule type" value="Genomic_DNA"/>
</dbReference>
<sequence length="170" mass="19734">MDCLNIFYEQVDHSKYDIIINIQTKQAIDNDILYFIAPNPPDYRTSYSGSALPFFNKEQAFDNTSNKGKVLFKNKKALFGIKYPNSYYEDLGNTQVVPHVDLLYSINGKEYIYSYKLSDNPIPYRSLTHPYTRTSPLFYKPKTEKMVASQSKLLCDTTYPLTNTSVVDFW</sequence>